<dbReference type="EMBL" id="JAYMYQ010000010">
    <property type="protein sequence ID" value="KAK7307040.1"/>
    <property type="molecule type" value="Genomic_DNA"/>
</dbReference>
<organism evidence="1 2">
    <name type="scientific">Canavalia gladiata</name>
    <name type="common">Sword bean</name>
    <name type="synonym">Dolichos gladiatus</name>
    <dbReference type="NCBI Taxonomy" id="3824"/>
    <lineage>
        <taxon>Eukaryota</taxon>
        <taxon>Viridiplantae</taxon>
        <taxon>Streptophyta</taxon>
        <taxon>Embryophyta</taxon>
        <taxon>Tracheophyta</taxon>
        <taxon>Spermatophyta</taxon>
        <taxon>Magnoliopsida</taxon>
        <taxon>eudicotyledons</taxon>
        <taxon>Gunneridae</taxon>
        <taxon>Pentapetalae</taxon>
        <taxon>rosids</taxon>
        <taxon>fabids</taxon>
        <taxon>Fabales</taxon>
        <taxon>Fabaceae</taxon>
        <taxon>Papilionoideae</taxon>
        <taxon>50 kb inversion clade</taxon>
        <taxon>NPAAA clade</taxon>
        <taxon>indigoferoid/millettioid clade</taxon>
        <taxon>Phaseoleae</taxon>
        <taxon>Canavalia</taxon>
    </lineage>
</organism>
<proteinExistence type="predicted"/>
<keyword evidence="2" id="KW-1185">Reference proteome</keyword>
<comment type="caution">
    <text evidence="1">The sequence shown here is derived from an EMBL/GenBank/DDBJ whole genome shotgun (WGS) entry which is preliminary data.</text>
</comment>
<evidence type="ECO:0000313" key="2">
    <source>
        <dbReference type="Proteomes" id="UP001367508"/>
    </source>
</evidence>
<dbReference type="Proteomes" id="UP001367508">
    <property type="component" value="Unassembled WGS sequence"/>
</dbReference>
<evidence type="ECO:0000313" key="1">
    <source>
        <dbReference type="EMBL" id="KAK7307040.1"/>
    </source>
</evidence>
<reference evidence="1 2" key="1">
    <citation type="submission" date="2024-01" db="EMBL/GenBank/DDBJ databases">
        <title>The genomes of 5 underutilized Papilionoideae crops provide insights into root nodulation and disease resistanc.</title>
        <authorList>
            <person name="Jiang F."/>
        </authorList>
    </citation>
    <scope>NUCLEOTIDE SEQUENCE [LARGE SCALE GENOMIC DNA]</scope>
    <source>
        <strain evidence="1">LVBAO_FW01</strain>
        <tissue evidence="1">Leaves</tissue>
    </source>
</reference>
<protein>
    <submittedName>
        <fullName evidence="1">Uncharacterized protein</fullName>
    </submittedName>
</protein>
<sequence length="66" mass="7248">MNGPRQNKKRELNWTVATNMWLIKANGSNPTPVAIAHQSLELAYEGPFGDPTNKNLAIGCRDKVGL</sequence>
<accession>A0AAN9PP96</accession>
<dbReference type="AlphaFoldDB" id="A0AAN9PP96"/>
<name>A0AAN9PP96_CANGL</name>
<gene>
    <name evidence="1" type="ORF">VNO77_39747</name>
</gene>